<evidence type="ECO:0000256" key="1">
    <source>
        <dbReference type="ARBA" id="ARBA00022630"/>
    </source>
</evidence>
<dbReference type="InterPro" id="IPR050446">
    <property type="entry name" value="FAD-oxidoreductase/Apoptosis"/>
</dbReference>
<proteinExistence type="predicted"/>
<dbReference type="InterPro" id="IPR023753">
    <property type="entry name" value="FAD/NAD-binding_dom"/>
</dbReference>
<evidence type="ECO:0000313" key="6">
    <source>
        <dbReference type="Proteomes" id="UP000075950"/>
    </source>
</evidence>
<dbReference type="GO" id="GO:0071949">
    <property type="term" value="F:FAD binding"/>
    <property type="evidence" value="ECO:0007669"/>
    <property type="project" value="TreeGrafter"/>
</dbReference>
<dbReference type="GO" id="GO:0012501">
    <property type="term" value="P:programmed cell death"/>
    <property type="evidence" value="ECO:0007669"/>
    <property type="project" value="TreeGrafter"/>
</dbReference>
<dbReference type="SUPFAM" id="SSF51905">
    <property type="entry name" value="FAD/NAD(P)-binding domain"/>
    <property type="match status" value="1"/>
</dbReference>
<evidence type="ECO:0000259" key="4">
    <source>
        <dbReference type="Pfam" id="PF07992"/>
    </source>
</evidence>
<gene>
    <name evidence="5" type="ORF">A2T55_14115</name>
</gene>
<accession>A0A142NPM0</accession>
<dbReference type="GO" id="GO:0016174">
    <property type="term" value="F:NAD(P)H oxidase H2O2-forming activity"/>
    <property type="evidence" value="ECO:0007669"/>
    <property type="project" value="TreeGrafter"/>
</dbReference>
<dbReference type="PANTHER" id="PTHR43557">
    <property type="entry name" value="APOPTOSIS-INDUCING FACTOR 1"/>
    <property type="match status" value="1"/>
</dbReference>
<feature type="domain" description="FAD/NAD(P)-binding" evidence="4">
    <location>
        <begin position="1"/>
        <end position="112"/>
    </location>
</feature>
<keyword evidence="3" id="KW-0560">Oxidoreductase</keyword>
<dbReference type="EMBL" id="CP014869">
    <property type="protein sequence ID" value="AMT94738.1"/>
    <property type="molecule type" value="Genomic_DNA"/>
</dbReference>
<dbReference type="Pfam" id="PF07992">
    <property type="entry name" value="Pyr_redox_2"/>
    <property type="match status" value="1"/>
</dbReference>
<reference evidence="6" key="1">
    <citation type="submission" date="2016-03" db="EMBL/GenBank/DDBJ databases">
        <authorList>
            <person name="Ploux O."/>
        </authorList>
    </citation>
    <scope>NUCLEOTIDE SEQUENCE [LARGE SCALE GENOMIC DNA]</scope>
    <source>
        <strain evidence="6">BS258</strain>
    </source>
</reference>
<dbReference type="GO" id="GO:0033108">
    <property type="term" value="P:mitochondrial respiratory chain complex assembly"/>
    <property type="evidence" value="ECO:0007669"/>
    <property type="project" value="TreeGrafter"/>
</dbReference>
<dbReference type="Gene3D" id="3.50.50.60">
    <property type="entry name" value="FAD/NAD(P)-binding domain"/>
    <property type="match status" value="2"/>
</dbReference>
<dbReference type="KEGG" id="bly:A2T55_14115"/>
<evidence type="ECO:0000256" key="2">
    <source>
        <dbReference type="ARBA" id="ARBA00022827"/>
    </source>
</evidence>
<dbReference type="Proteomes" id="UP000075950">
    <property type="component" value="Chromosome"/>
</dbReference>
<keyword evidence="2" id="KW-0274">FAD</keyword>
<evidence type="ECO:0000313" key="5">
    <source>
        <dbReference type="EMBL" id="AMT94738.1"/>
    </source>
</evidence>
<keyword evidence="1" id="KW-0285">Flavoprotein</keyword>
<protein>
    <recommendedName>
        <fullName evidence="4">FAD/NAD(P)-binding domain-containing protein</fullName>
    </recommendedName>
</protein>
<evidence type="ECO:0000256" key="3">
    <source>
        <dbReference type="ARBA" id="ARBA00023002"/>
    </source>
</evidence>
<dbReference type="PANTHER" id="PTHR43557:SF4">
    <property type="entry name" value="APOPTOSIS-INDUCING FACTOR 1, MITOCHONDRIAL"/>
    <property type="match status" value="1"/>
</dbReference>
<name>A0A142NPM0_BRELN</name>
<dbReference type="AlphaFoldDB" id="A0A142NPM0"/>
<sequence>MVIGGGMAADSAAQGIREIDEEGSIAIISDDVDEPYTRPALSKRLWTDESFDESDDYFDTAEATGARISLRTEATAVDVEAKSVRTSLGDFTYDKLLFVTGGRPKGRTSQGSATLSRVRACPRSFDSAPPCAVGAEYSPSGIPTMPCRPRRVCLDFLAIRRLCPGISPGGV</sequence>
<dbReference type="GO" id="GO:0005737">
    <property type="term" value="C:cytoplasm"/>
    <property type="evidence" value="ECO:0007669"/>
    <property type="project" value="TreeGrafter"/>
</dbReference>
<dbReference type="InterPro" id="IPR036188">
    <property type="entry name" value="FAD/NAD-bd_sf"/>
</dbReference>
<organism evidence="5 6">
    <name type="scientific">Brevibacterium linens</name>
    <dbReference type="NCBI Taxonomy" id="1703"/>
    <lineage>
        <taxon>Bacteria</taxon>
        <taxon>Bacillati</taxon>
        <taxon>Actinomycetota</taxon>
        <taxon>Actinomycetes</taxon>
        <taxon>Micrococcales</taxon>
        <taxon>Brevibacteriaceae</taxon>
        <taxon>Brevibacterium</taxon>
    </lineage>
</organism>